<dbReference type="InterPro" id="IPR001841">
    <property type="entry name" value="Znf_RING"/>
</dbReference>
<evidence type="ECO:0000256" key="8">
    <source>
        <dbReference type="ARBA" id="ARBA00022771"/>
    </source>
</evidence>
<evidence type="ECO:0000256" key="4">
    <source>
        <dbReference type="ARBA" id="ARBA00012483"/>
    </source>
</evidence>
<keyword evidence="5" id="KW-0808">Transferase</keyword>
<accession>A0A6A1WJF8</accession>
<dbReference type="InterPro" id="IPR045899">
    <property type="entry name" value="ATL71-like"/>
</dbReference>
<dbReference type="SMART" id="SM00184">
    <property type="entry name" value="RING"/>
    <property type="match status" value="1"/>
</dbReference>
<dbReference type="SUPFAM" id="SSF57850">
    <property type="entry name" value="RING/U-box"/>
    <property type="match status" value="1"/>
</dbReference>
<dbReference type="EC" id="2.3.2.27" evidence="4"/>
<name>A0A6A1WJF8_9ROSI</name>
<keyword evidence="10" id="KW-0862">Zinc</keyword>
<evidence type="ECO:0000256" key="9">
    <source>
        <dbReference type="ARBA" id="ARBA00022786"/>
    </source>
</evidence>
<dbReference type="OrthoDB" id="8062037at2759"/>
<dbReference type="GO" id="GO:0061630">
    <property type="term" value="F:ubiquitin protein ligase activity"/>
    <property type="evidence" value="ECO:0007669"/>
    <property type="project" value="UniProtKB-EC"/>
</dbReference>
<gene>
    <name evidence="18" type="ORF">CJ030_MR1G019327</name>
</gene>
<protein>
    <recommendedName>
        <fullName evidence="4">RING-type E3 ubiquitin transferase</fullName>
        <ecNumber evidence="4">2.3.2.27</ecNumber>
    </recommendedName>
</protein>
<keyword evidence="7" id="KW-0479">Metal-binding</keyword>
<keyword evidence="12 16" id="KW-0472">Membrane</keyword>
<feature type="domain" description="RING-type" evidence="17">
    <location>
        <begin position="86"/>
        <end position="128"/>
    </location>
</feature>
<evidence type="ECO:0000256" key="5">
    <source>
        <dbReference type="ARBA" id="ARBA00022679"/>
    </source>
</evidence>
<evidence type="ECO:0000256" key="11">
    <source>
        <dbReference type="ARBA" id="ARBA00022989"/>
    </source>
</evidence>
<dbReference type="PROSITE" id="PS50089">
    <property type="entry name" value="ZF_RING_2"/>
    <property type="match status" value="1"/>
</dbReference>
<comment type="pathway">
    <text evidence="3">Protein modification; protein ubiquitination.</text>
</comment>
<feature type="transmembrane region" description="Helical" evidence="16">
    <location>
        <begin position="6"/>
        <end position="26"/>
    </location>
</feature>
<sequence length="152" mass="16911">MNGSASFDILISVGVFLLVLLIAFGCSRVRAPDVRPSHRNSDIRTSSDRDPLKAEHGVDEATLESYPKLLFSEAKKGARAPTPSCCPICLVDYMDTDMLRFLPGCAHVFHLDCIDPWMRLHPTCPICRNTPVQDQHTTLIQEVDAMATRQTN</sequence>
<evidence type="ECO:0000256" key="14">
    <source>
        <dbReference type="PROSITE-ProRule" id="PRU00175"/>
    </source>
</evidence>
<evidence type="ECO:0000259" key="17">
    <source>
        <dbReference type="PROSITE" id="PS50089"/>
    </source>
</evidence>
<evidence type="ECO:0000256" key="2">
    <source>
        <dbReference type="ARBA" id="ARBA00004167"/>
    </source>
</evidence>
<organism evidence="18 19">
    <name type="scientific">Morella rubra</name>
    <name type="common">Chinese bayberry</name>
    <dbReference type="NCBI Taxonomy" id="262757"/>
    <lineage>
        <taxon>Eukaryota</taxon>
        <taxon>Viridiplantae</taxon>
        <taxon>Streptophyta</taxon>
        <taxon>Embryophyta</taxon>
        <taxon>Tracheophyta</taxon>
        <taxon>Spermatophyta</taxon>
        <taxon>Magnoliopsida</taxon>
        <taxon>eudicotyledons</taxon>
        <taxon>Gunneridae</taxon>
        <taxon>Pentapetalae</taxon>
        <taxon>rosids</taxon>
        <taxon>fabids</taxon>
        <taxon>Fagales</taxon>
        <taxon>Myricaceae</taxon>
        <taxon>Morella</taxon>
    </lineage>
</organism>
<dbReference type="PANTHER" id="PTHR46719:SF7">
    <property type="entry name" value="RING-H2 FINGER PROTEIN ATL71-RELATED"/>
    <property type="match status" value="1"/>
</dbReference>
<evidence type="ECO:0000256" key="6">
    <source>
        <dbReference type="ARBA" id="ARBA00022692"/>
    </source>
</evidence>
<comment type="catalytic activity">
    <reaction evidence="1">
        <text>S-ubiquitinyl-[E2 ubiquitin-conjugating enzyme]-L-cysteine + [acceptor protein]-L-lysine = [E2 ubiquitin-conjugating enzyme]-L-cysteine + N(6)-ubiquitinyl-[acceptor protein]-L-lysine.</text>
        <dbReference type="EC" id="2.3.2.27"/>
    </reaction>
</comment>
<evidence type="ECO:0000256" key="15">
    <source>
        <dbReference type="SAM" id="MobiDB-lite"/>
    </source>
</evidence>
<evidence type="ECO:0000256" key="1">
    <source>
        <dbReference type="ARBA" id="ARBA00000900"/>
    </source>
</evidence>
<evidence type="ECO:0000256" key="13">
    <source>
        <dbReference type="ARBA" id="ARBA00024209"/>
    </source>
</evidence>
<evidence type="ECO:0000256" key="10">
    <source>
        <dbReference type="ARBA" id="ARBA00022833"/>
    </source>
</evidence>
<proteinExistence type="inferred from homology"/>
<dbReference type="FunFam" id="3.30.40.10:FF:000187">
    <property type="entry name" value="E3 ubiquitin-protein ligase ATL6"/>
    <property type="match status" value="1"/>
</dbReference>
<evidence type="ECO:0000256" key="7">
    <source>
        <dbReference type="ARBA" id="ARBA00022723"/>
    </source>
</evidence>
<keyword evidence="11 16" id="KW-1133">Transmembrane helix</keyword>
<evidence type="ECO:0000313" key="18">
    <source>
        <dbReference type="EMBL" id="KAB1225445.1"/>
    </source>
</evidence>
<keyword evidence="19" id="KW-1185">Reference proteome</keyword>
<dbReference type="Proteomes" id="UP000516437">
    <property type="component" value="Chromosome 1"/>
</dbReference>
<dbReference type="GO" id="GO:0016020">
    <property type="term" value="C:membrane"/>
    <property type="evidence" value="ECO:0007669"/>
    <property type="project" value="UniProtKB-SubCell"/>
</dbReference>
<comment type="similarity">
    <text evidence="13">Belongs to the RING-type zinc finger family. ATL subfamily.</text>
</comment>
<keyword evidence="6 16" id="KW-0812">Transmembrane</keyword>
<dbReference type="EMBL" id="RXIC02000019">
    <property type="protein sequence ID" value="KAB1225445.1"/>
    <property type="molecule type" value="Genomic_DNA"/>
</dbReference>
<comment type="caution">
    <text evidence="18">The sequence shown here is derived from an EMBL/GenBank/DDBJ whole genome shotgun (WGS) entry which is preliminary data.</text>
</comment>
<evidence type="ECO:0000256" key="16">
    <source>
        <dbReference type="SAM" id="Phobius"/>
    </source>
</evidence>
<keyword evidence="8 14" id="KW-0863">Zinc-finger</keyword>
<evidence type="ECO:0000256" key="12">
    <source>
        <dbReference type="ARBA" id="ARBA00023136"/>
    </source>
</evidence>
<dbReference type="GO" id="GO:0008270">
    <property type="term" value="F:zinc ion binding"/>
    <property type="evidence" value="ECO:0007669"/>
    <property type="project" value="UniProtKB-KW"/>
</dbReference>
<dbReference type="Pfam" id="PF13639">
    <property type="entry name" value="zf-RING_2"/>
    <property type="match status" value="1"/>
</dbReference>
<comment type="subcellular location">
    <subcellularLocation>
        <location evidence="2">Membrane</location>
        <topology evidence="2">Single-pass membrane protein</topology>
    </subcellularLocation>
</comment>
<dbReference type="PANTHER" id="PTHR46719">
    <property type="entry name" value="TRANSCRIPTION FACTOR C2H2 FAMILY-RELATED"/>
    <property type="match status" value="1"/>
</dbReference>
<keyword evidence="9" id="KW-0833">Ubl conjugation pathway</keyword>
<dbReference type="AlphaFoldDB" id="A0A6A1WJF8"/>
<dbReference type="CDD" id="cd16461">
    <property type="entry name" value="RING-H2_EL5-like"/>
    <property type="match status" value="1"/>
</dbReference>
<evidence type="ECO:0000256" key="3">
    <source>
        <dbReference type="ARBA" id="ARBA00004906"/>
    </source>
</evidence>
<dbReference type="InterPro" id="IPR013083">
    <property type="entry name" value="Znf_RING/FYVE/PHD"/>
</dbReference>
<evidence type="ECO:0000313" key="19">
    <source>
        <dbReference type="Proteomes" id="UP000516437"/>
    </source>
</evidence>
<reference evidence="18 19" key="1">
    <citation type="journal article" date="2019" name="Plant Biotechnol. J.">
        <title>The red bayberry genome and genetic basis of sex determination.</title>
        <authorList>
            <person name="Jia H.M."/>
            <person name="Jia H.J."/>
            <person name="Cai Q.L."/>
            <person name="Wang Y."/>
            <person name="Zhao H.B."/>
            <person name="Yang W.F."/>
            <person name="Wang G.Y."/>
            <person name="Li Y.H."/>
            <person name="Zhan D.L."/>
            <person name="Shen Y.T."/>
            <person name="Niu Q.F."/>
            <person name="Chang L."/>
            <person name="Qiu J."/>
            <person name="Zhao L."/>
            <person name="Xie H.B."/>
            <person name="Fu W.Y."/>
            <person name="Jin J."/>
            <person name="Li X.W."/>
            <person name="Jiao Y."/>
            <person name="Zhou C.C."/>
            <person name="Tu T."/>
            <person name="Chai C.Y."/>
            <person name="Gao J.L."/>
            <person name="Fan L.J."/>
            <person name="van de Weg E."/>
            <person name="Wang J.Y."/>
            <person name="Gao Z.S."/>
        </authorList>
    </citation>
    <scope>NUCLEOTIDE SEQUENCE [LARGE SCALE GENOMIC DNA]</scope>
    <source>
        <tissue evidence="18">Leaves</tissue>
    </source>
</reference>
<feature type="region of interest" description="Disordered" evidence="15">
    <location>
        <begin position="33"/>
        <end position="54"/>
    </location>
</feature>
<dbReference type="Gene3D" id="3.30.40.10">
    <property type="entry name" value="Zinc/RING finger domain, C3HC4 (zinc finger)"/>
    <property type="match status" value="1"/>
</dbReference>